<dbReference type="Proteomes" id="UP000220527">
    <property type="component" value="Unassembled WGS sequence"/>
</dbReference>
<dbReference type="NCBIfam" id="TIGR02593">
    <property type="entry name" value="CRISPR_cas5"/>
    <property type="match status" value="1"/>
</dbReference>
<sequence length="247" mass="28325">MRVLKVVLEGTTTSFRYPHFMLSVHPSFPLPPPATIYGHICSVMGEWVAPEGLQFAYHFTAQGIGEDLEHIHVLTAATGKLPGTKLPKVIEGNVNPLTRQILLHPRLVLYLNRPDWVEHFRHPRYPVLLGRSQDLACYTRVEVVELEQRPEVYFEHTLLPYRVATQTAVGVVALMPRWLDYEQQRQPSFARYLLLQQRVRSRDFKQFGAAEQPRFWADPRAMQSKGVPLGLWFHSFTGAEDEALSLA</sequence>
<dbReference type="AlphaFoldDB" id="A0A2A6RNP0"/>
<dbReference type="EMBL" id="NQWI01000006">
    <property type="protein sequence ID" value="PDW04667.1"/>
    <property type="molecule type" value="Genomic_DNA"/>
</dbReference>
<protein>
    <submittedName>
        <fullName evidence="2">Type I-B CRISPR-associated protein Cas5</fullName>
    </submittedName>
</protein>
<evidence type="ECO:0000313" key="3">
    <source>
        <dbReference type="Proteomes" id="UP000220527"/>
    </source>
</evidence>
<evidence type="ECO:0000256" key="1">
    <source>
        <dbReference type="ARBA" id="ARBA00023118"/>
    </source>
</evidence>
<dbReference type="InterPro" id="IPR013422">
    <property type="entry name" value="CRISPR-assoc_prot_Cas5_N"/>
</dbReference>
<gene>
    <name evidence="2" type="primary">cas5b</name>
    <name evidence="2" type="ORF">CJ255_02500</name>
</gene>
<reference evidence="3" key="1">
    <citation type="submission" date="2017-08" db="EMBL/GenBank/DDBJ databases">
        <authorList>
            <person name="Grouzdev D.S."/>
            <person name="Gaisin V.A."/>
            <person name="Rysina M.S."/>
            <person name="Gorlenko V.M."/>
        </authorList>
    </citation>
    <scope>NUCLEOTIDE SEQUENCE [LARGE SCALE GENOMIC DNA]</scope>
    <source>
        <strain evidence="3">Kir15-3F</strain>
    </source>
</reference>
<dbReference type="OrthoDB" id="58845at2"/>
<keyword evidence="1" id="KW-0051">Antiviral defense</keyword>
<dbReference type="GO" id="GO:0051607">
    <property type="term" value="P:defense response to virus"/>
    <property type="evidence" value="ECO:0007669"/>
    <property type="project" value="UniProtKB-KW"/>
</dbReference>
<dbReference type="InterPro" id="IPR013337">
    <property type="entry name" value="CRISPR-assoc_prot_Cas5_Tneap"/>
</dbReference>
<dbReference type="CDD" id="cd09693">
    <property type="entry name" value="Cas5_I"/>
    <property type="match status" value="1"/>
</dbReference>
<dbReference type="NCBIfam" id="TIGR01895">
    <property type="entry name" value="cas_Cas5t"/>
    <property type="match status" value="1"/>
</dbReference>
<organism evidence="2 3">
    <name type="scientific">Candidatus Viridilinea mediisalina</name>
    <dbReference type="NCBI Taxonomy" id="2024553"/>
    <lineage>
        <taxon>Bacteria</taxon>
        <taxon>Bacillati</taxon>
        <taxon>Chloroflexota</taxon>
        <taxon>Chloroflexia</taxon>
        <taxon>Chloroflexales</taxon>
        <taxon>Chloroflexineae</taxon>
        <taxon>Oscillochloridaceae</taxon>
        <taxon>Candidatus Viridilinea</taxon>
    </lineage>
</organism>
<keyword evidence="3" id="KW-1185">Reference proteome</keyword>
<evidence type="ECO:0000313" key="2">
    <source>
        <dbReference type="EMBL" id="PDW04667.1"/>
    </source>
</evidence>
<name>A0A2A6RNP0_9CHLR</name>
<accession>A0A2A6RNP0</accession>
<proteinExistence type="predicted"/>
<comment type="caution">
    <text evidence="2">The sequence shown here is derived from an EMBL/GenBank/DDBJ whole genome shotgun (WGS) entry which is preliminary data.</text>
</comment>